<organism evidence="9">
    <name type="scientific">Clostridium butyricum</name>
    <dbReference type="NCBI Taxonomy" id="1492"/>
    <lineage>
        <taxon>Bacteria</taxon>
        <taxon>Bacillati</taxon>
        <taxon>Bacillota</taxon>
        <taxon>Clostridia</taxon>
        <taxon>Eubacteriales</taxon>
        <taxon>Clostridiaceae</taxon>
        <taxon>Clostridium</taxon>
    </lineage>
</organism>
<evidence type="ECO:0000256" key="1">
    <source>
        <dbReference type="ARBA" id="ARBA00004651"/>
    </source>
</evidence>
<keyword evidence="6 8" id="KW-0472">Membrane</keyword>
<dbReference type="PANTHER" id="PTHR37937:SF1">
    <property type="entry name" value="CONJUGATIVE TRANSFER: DNA TRANSPORT"/>
    <property type="match status" value="1"/>
</dbReference>
<dbReference type="NCBIfam" id="NF045973">
    <property type="entry name" value="conju_CD1115"/>
    <property type="match status" value="1"/>
</dbReference>
<keyword evidence="3" id="KW-1003">Cell membrane</keyword>
<evidence type="ECO:0000313" key="9">
    <source>
        <dbReference type="EMBL" id="VYT81785.1"/>
    </source>
</evidence>
<proteinExistence type="inferred from homology"/>
<dbReference type="RefSeq" id="WP_156736244.1">
    <property type="nucleotide sequence ID" value="NZ_CACRTU010000009.1"/>
</dbReference>
<name>A0A6N2ZQF7_CLOBU</name>
<feature type="transmembrane region" description="Helical" evidence="8">
    <location>
        <begin position="59"/>
        <end position="79"/>
    </location>
</feature>
<evidence type="ECO:0000256" key="4">
    <source>
        <dbReference type="ARBA" id="ARBA00022692"/>
    </source>
</evidence>
<dbReference type="GO" id="GO:0005886">
    <property type="term" value="C:plasma membrane"/>
    <property type="evidence" value="ECO:0007669"/>
    <property type="project" value="UniProtKB-SubCell"/>
</dbReference>
<accession>A0A6N2ZQF7</accession>
<dbReference type="InterPro" id="IPR051539">
    <property type="entry name" value="T4SS-coupling_protein"/>
</dbReference>
<dbReference type="InterPro" id="IPR027417">
    <property type="entry name" value="P-loop_NTPase"/>
</dbReference>
<evidence type="ECO:0000256" key="5">
    <source>
        <dbReference type="ARBA" id="ARBA00022989"/>
    </source>
</evidence>
<protein>
    <submittedName>
        <fullName evidence="9">Conjugal transfer protein TraG</fullName>
    </submittedName>
</protein>
<dbReference type="InterPro" id="IPR003688">
    <property type="entry name" value="TraG/VirD4"/>
</dbReference>
<evidence type="ECO:0000256" key="7">
    <source>
        <dbReference type="SAM" id="MobiDB-lite"/>
    </source>
</evidence>
<dbReference type="CDD" id="cd01127">
    <property type="entry name" value="TrwB_TraG_TraD_VirD4"/>
    <property type="match status" value="1"/>
</dbReference>
<comment type="similarity">
    <text evidence="2">Belongs to the VirD4/TraG family.</text>
</comment>
<dbReference type="Pfam" id="PF02534">
    <property type="entry name" value="T4SS-DNA_transf"/>
    <property type="match status" value="1"/>
</dbReference>
<dbReference type="Gene3D" id="3.40.50.300">
    <property type="entry name" value="P-loop containing nucleotide triphosphate hydrolases"/>
    <property type="match status" value="2"/>
</dbReference>
<feature type="compositionally biased region" description="Basic and acidic residues" evidence="7">
    <location>
        <begin position="152"/>
        <end position="169"/>
    </location>
</feature>
<comment type="subcellular location">
    <subcellularLocation>
        <location evidence="1">Cell membrane</location>
        <topology evidence="1">Multi-pass membrane protein</topology>
    </subcellularLocation>
</comment>
<dbReference type="EMBL" id="CACRTU010000009">
    <property type="protein sequence ID" value="VYT81785.1"/>
    <property type="molecule type" value="Genomic_DNA"/>
</dbReference>
<evidence type="ECO:0000256" key="3">
    <source>
        <dbReference type="ARBA" id="ARBA00022475"/>
    </source>
</evidence>
<reference evidence="9" key="1">
    <citation type="submission" date="2019-11" db="EMBL/GenBank/DDBJ databases">
        <authorList>
            <person name="Feng L."/>
        </authorList>
    </citation>
    <scope>NUCLEOTIDE SEQUENCE</scope>
    <source>
        <strain evidence="9">CButyricumLFYP62</strain>
    </source>
</reference>
<dbReference type="SUPFAM" id="SSF52540">
    <property type="entry name" value="P-loop containing nucleoside triphosphate hydrolases"/>
    <property type="match status" value="1"/>
</dbReference>
<keyword evidence="4 8" id="KW-0812">Transmembrane</keyword>
<evidence type="ECO:0000256" key="2">
    <source>
        <dbReference type="ARBA" id="ARBA00008806"/>
    </source>
</evidence>
<sequence length="719" mass="80832">MKSKKKKLLISLLIIVGGLLFNAYFSTTVHLLLTKKITTLAIPNLKYCLASMASSKEHLMLFLCLNGFAVLFSIFFFVANNKPYQSELKQITPKISTPVSAGQKQFGSAEWLSEKEKDSAFESFILNTNDSTVKALIKQGYDDLREITKGSECKNEREEGKEKQEEVQEKSTLGKQEGNDENSNENTKSICKCSEALLPQGGVVLGCRKEGGKEKIFFIGEDVHSLCIGATRSGKTRTVVLQSIGTIALAGESMILSDPKGELYQYTYPFLERLGYEVIAIDFKNPLKSDRYNFLEPVIEAVDNNDIAKAIDATWDLTSQLVGEPKGERIWTDGEASIIASAIMSVVYDNREGKNRKYQNMTNVYYFISEMCKVVGNSMPIVEYVKKLSPTHPAKALIAISEVAPSKTRGSFYTAALTTLRLFTNPLINSMTNVSDYNPKETGDKKRAIFIILPDEKTTYYSLASLFVSQHYIELVKSADERGGRLKNRVNFLLDEFGNFAQIPDFSNKLTVGGGRGIRFNLFLQSFAQLDEKYGKEVAKTIKGNCENWIYLQADDIETLEEISKKLGNYTVATYSLSASHGKYSTPSSSHSINLTHRALLTVDEIRLISRPYSLITSRNNPAIMNSPDLSKLEFNKIFGLGDKEYNRRVREVRENRRKVRSASMEEMELWGVWLYYTANEQLGITKNSTTGLQEKVVKAQRISYVTGNEKGEDYFEED</sequence>
<feature type="region of interest" description="Disordered" evidence="7">
    <location>
        <begin position="152"/>
        <end position="186"/>
    </location>
</feature>
<gene>
    <name evidence="9" type="primary">traG</name>
    <name evidence="9" type="ORF">CBLFYP62_00817</name>
</gene>
<dbReference type="AlphaFoldDB" id="A0A6N2ZQF7"/>
<keyword evidence="5 8" id="KW-1133">Transmembrane helix</keyword>
<dbReference type="PANTHER" id="PTHR37937">
    <property type="entry name" value="CONJUGATIVE TRANSFER: DNA TRANSPORT"/>
    <property type="match status" value="1"/>
</dbReference>
<evidence type="ECO:0000256" key="6">
    <source>
        <dbReference type="ARBA" id="ARBA00023136"/>
    </source>
</evidence>
<evidence type="ECO:0000256" key="8">
    <source>
        <dbReference type="SAM" id="Phobius"/>
    </source>
</evidence>